<feature type="region of interest" description="Disordered" evidence="1">
    <location>
        <begin position="197"/>
        <end position="361"/>
    </location>
</feature>
<feature type="region of interest" description="Disordered" evidence="1">
    <location>
        <begin position="89"/>
        <end position="121"/>
    </location>
</feature>
<feature type="compositionally biased region" description="Basic and acidic residues" evidence="1">
    <location>
        <begin position="302"/>
        <end position="361"/>
    </location>
</feature>
<evidence type="ECO:0000256" key="1">
    <source>
        <dbReference type="SAM" id="MobiDB-lite"/>
    </source>
</evidence>
<feature type="compositionally biased region" description="Acidic residues" evidence="1">
    <location>
        <begin position="207"/>
        <end position="219"/>
    </location>
</feature>
<organism evidence="2">
    <name type="scientific">Mantoniella antarctica</name>
    <dbReference type="NCBI Taxonomy" id="81844"/>
    <lineage>
        <taxon>Eukaryota</taxon>
        <taxon>Viridiplantae</taxon>
        <taxon>Chlorophyta</taxon>
        <taxon>Mamiellophyceae</taxon>
        <taxon>Mamiellales</taxon>
        <taxon>Mamiellaceae</taxon>
        <taxon>Mantoniella</taxon>
    </lineage>
</organism>
<feature type="compositionally biased region" description="Polar residues" evidence="1">
    <location>
        <begin position="252"/>
        <end position="272"/>
    </location>
</feature>
<protein>
    <submittedName>
        <fullName evidence="2">Uncharacterized protein</fullName>
    </submittedName>
</protein>
<feature type="compositionally biased region" description="Low complexity" evidence="1">
    <location>
        <begin position="96"/>
        <end position="121"/>
    </location>
</feature>
<sequence length="604" mass="60521">MVVIAATPMALSASTISTNRNAPRVVRNAAGAVARRSAVRRSAVIANGRSADAPESATDRTAIGRRRALAALVSMVPASMLLSGEPAALADEEEGGAPAAAVEDVASAPEASSTEVAAEPEAVATPVATDEGLSARERAARLAEEMGNSRTPRRVETANQPAKMGGGEEEGSTGLILGVAAVSLLGAAGFGAFKLVSGGDQSGGVDESGEYEDEEEDASGEFVGASGESVGKSGSGEFVSKSGDETAGVEVNKSQDVARSQDPSKSQDTVKQQVGKMQASMDEAGEQSPSKSQDFAAALSAKRKEAAAALNAKREEVAEAAAAKREELAAAREEAAAAAAERKEEAAAAKEEAAAAAAERKDEAAAAVAAVAATKLVKREAADTSDFPTSTVRMPARSRSSGDDGEETSLLPRGFPSAEDLAACETAEEKEELCDKADVIVAKLEAKADDAEAFVDGPVVSFLFFIKANAIRNAEKSRAIADEAAAAAAALRRPAGGLGGGAAIAAGVAFLVAVGAAAVVLGGGGGGGGGDDVDGSLEAPVAAKTEYVKKAPKERIVLNTAAPEVKADRSARAGPYGVEAADIVGAVTSGGGDALAAYEALQRK</sequence>
<evidence type="ECO:0000313" key="2">
    <source>
        <dbReference type="EMBL" id="CAD8712241.1"/>
    </source>
</evidence>
<accession>A0A7S0XB22</accession>
<dbReference type="AlphaFoldDB" id="A0A7S0XB22"/>
<feature type="region of interest" description="Disordered" evidence="1">
    <location>
        <begin position="144"/>
        <end position="171"/>
    </location>
</feature>
<feature type="compositionally biased region" description="Low complexity" evidence="1">
    <location>
        <begin position="220"/>
        <end position="241"/>
    </location>
</feature>
<gene>
    <name evidence="2" type="ORF">MANT1106_LOCUS14928</name>
</gene>
<name>A0A7S0XB22_9CHLO</name>
<proteinExistence type="predicted"/>
<feature type="region of interest" description="Disordered" evidence="1">
    <location>
        <begin position="380"/>
        <end position="414"/>
    </location>
</feature>
<dbReference type="EMBL" id="HBFC01024735">
    <property type="protein sequence ID" value="CAD8712241.1"/>
    <property type="molecule type" value="Transcribed_RNA"/>
</dbReference>
<reference evidence="2" key="1">
    <citation type="submission" date="2021-01" db="EMBL/GenBank/DDBJ databases">
        <authorList>
            <person name="Corre E."/>
            <person name="Pelletier E."/>
            <person name="Niang G."/>
            <person name="Scheremetjew M."/>
            <person name="Finn R."/>
            <person name="Kale V."/>
            <person name="Holt S."/>
            <person name="Cochrane G."/>
            <person name="Meng A."/>
            <person name="Brown T."/>
            <person name="Cohen L."/>
        </authorList>
    </citation>
    <scope>NUCLEOTIDE SEQUENCE</scope>
    <source>
        <strain evidence="2">SL-175</strain>
    </source>
</reference>